<evidence type="ECO:0000313" key="1">
    <source>
        <dbReference type="EMBL" id="CAG8760187.1"/>
    </source>
</evidence>
<sequence>MPVDYIEYILNNPTIAPNLYFGPSIIYNEKHKTIKFARIRSVVKVNKSQLLRADLLVLYSGLPGHLYNMNRKAYRMNMEELWLVEGQTDLPQSNNLASVLRHNANYGCRTCFVSSSQLTNSNLNFIANARFYHLTNIQYNKIVQQQTNSAHRQLSSQYELSAKPVLETLYWNRHLQSPQDAYHALADKATYFLDITLRYLNTNKEVAWLKY</sequence>
<gene>
    <name evidence="1" type="ORF">RPERSI_LOCUS15152</name>
</gene>
<dbReference type="Proteomes" id="UP000789920">
    <property type="component" value="Unassembled WGS sequence"/>
</dbReference>
<proteinExistence type="predicted"/>
<keyword evidence="2" id="KW-1185">Reference proteome</keyword>
<evidence type="ECO:0000313" key="2">
    <source>
        <dbReference type="Proteomes" id="UP000789920"/>
    </source>
</evidence>
<comment type="caution">
    <text evidence="1">The sequence shown here is derived from an EMBL/GenBank/DDBJ whole genome shotgun (WGS) entry which is preliminary data.</text>
</comment>
<name>A0ACA9QNY2_9GLOM</name>
<accession>A0ACA9QNY2</accession>
<protein>
    <submittedName>
        <fullName evidence="1">23476_t:CDS:1</fullName>
    </submittedName>
</protein>
<reference evidence="1" key="1">
    <citation type="submission" date="2021-06" db="EMBL/GenBank/DDBJ databases">
        <authorList>
            <person name="Kallberg Y."/>
            <person name="Tangrot J."/>
            <person name="Rosling A."/>
        </authorList>
    </citation>
    <scope>NUCLEOTIDE SEQUENCE</scope>
    <source>
        <strain evidence="1">MA461A</strain>
    </source>
</reference>
<dbReference type="EMBL" id="CAJVQC010035920">
    <property type="protein sequence ID" value="CAG8760187.1"/>
    <property type="molecule type" value="Genomic_DNA"/>
</dbReference>
<organism evidence="1 2">
    <name type="scientific">Racocetra persica</name>
    <dbReference type="NCBI Taxonomy" id="160502"/>
    <lineage>
        <taxon>Eukaryota</taxon>
        <taxon>Fungi</taxon>
        <taxon>Fungi incertae sedis</taxon>
        <taxon>Mucoromycota</taxon>
        <taxon>Glomeromycotina</taxon>
        <taxon>Glomeromycetes</taxon>
        <taxon>Diversisporales</taxon>
        <taxon>Gigasporaceae</taxon>
        <taxon>Racocetra</taxon>
    </lineage>
</organism>